<dbReference type="Gene3D" id="3.30.2350.10">
    <property type="entry name" value="Pseudouridine synthase"/>
    <property type="match status" value="1"/>
</dbReference>
<dbReference type="InterPro" id="IPR015240">
    <property type="entry name" value="tRNA_sdUridine_synth_fam1_C"/>
</dbReference>
<dbReference type="GO" id="GO:1990481">
    <property type="term" value="P:mRNA pseudouridine synthesis"/>
    <property type="evidence" value="ECO:0007669"/>
    <property type="project" value="TreeGrafter"/>
</dbReference>
<dbReference type="GO" id="GO:0160148">
    <property type="term" value="F:tRNA pseudouridine(55) synthase activity"/>
    <property type="evidence" value="ECO:0007669"/>
    <property type="project" value="UniProtKB-EC"/>
</dbReference>
<evidence type="ECO:0000259" key="8">
    <source>
        <dbReference type="Pfam" id="PF16198"/>
    </source>
</evidence>
<evidence type="ECO:0000259" key="6">
    <source>
        <dbReference type="Pfam" id="PF01509"/>
    </source>
</evidence>
<reference evidence="9" key="2">
    <citation type="submission" date="2023-01" db="EMBL/GenBank/DDBJ databases">
        <authorList>
            <person name="Sun Q."/>
            <person name="Evtushenko L."/>
        </authorList>
    </citation>
    <scope>NUCLEOTIDE SEQUENCE</scope>
    <source>
        <strain evidence="9">VKM B-2555</strain>
    </source>
</reference>
<keyword evidence="4 5" id="KW-0413">Isomerase</keyword>
<protein>
    <recommendedName>
        <fullName evidence="5">tRNA pseudouridine synthase B</fullName>
        <ecNumber evidence="5">5.4.99.25</ecNumber>
    </recommendedName>
    <alternativeName>
        <fullName evidence="5">tRNA pseudouridine(55) synthase</fullName>
        <shortName evidence="5">Psi55 synthase</shortName>
    </alternativeName>
    <alternativeName>
        <fullName evidence="5">tRNA pseudouridylate synthase</fullName>
    </alternativeName>
    <alternativeName>
        <fullName evidence="5">tRNA-uridine isomerase</fullName>
    </alternativeName>
</protein>
<evidence type="ECO:0000256" key="2">
    <source>
        <dbReference type="ARBA" id="ARBA00005642"/>
    </source>
</evidence>
<dbReference type="AlphaFoldDB" id="A0A9W6JJ76"/>
<dbReference type="HAMAP" id="MF_01080">
    <property type="entry name" value="TruB_bact"/>
    <property type="match status" value="1"/>
</dbReference>
<feature type="domain" description="Pseudouridine synthase II N-terminal" evidence="6">
    <location>
        <begin position="32"/>
        <end position="179"/>
    </location>
</feature>
<dbReference type="RefSeq" id="WP_271205228.1">
    <property type="nucleotide sequence ID" value="NZ_BSFK01000016.1"/>
</dbReference>
<accession>A0A9W6JJ76</accession>
<comment type="similarity">
    <text evidence="2 5">Belongs to the pseudouridine synthase TruB family. Type 1 subfamily.</text>
</comment>
<dbReference type="InterPro" id="IPR020103">
    <property type="entry name" value="PsdUridine_synth_cat_dom_sf"/>
</dbReference>
<dbReference type="GO" id="GO:0003723">
    <property type="term" value="F:RNA binding"/>
    <property type="evidence" value="ECO:0007669"/>
    <property type="project" value="InterPro"/>
</dbReference>
<dbReference type="GO" id="GO:0031119">
    <property type="term" value="P:tRNA pseudouridine synthesis"/>
    <property type="evidence" value="ECO:0007669"/>
    <property type="project" value="UniProtKB-UniRule"/>
</dbReference>
<evidence type="ECO:0000256" key="5">
    <source>
        <dbReference type="HAMAP-Rule" id="MF_01080"/>
    </source>
</evidence>
<dbReference type="Pfam" id="PF09157">
    <property type="entry name" value="TruB-C_2"/>
    <property type="match status" value="1"/>
</dbReference>
<dbReference type="PANTHER" id="PTHR13767:SF2">
    <property type="entry name" value="PSEUDOURIDYLATE SYNTHASE TRUB1"/>
    <property type="match status" value="1"/>
</dbReference>
<dbReference type="Pfam" id="PF16198">
    <property type="entry name" value="TruB_C_2"/>
    <property type="match status" value="1"/>
</dbReference>
<dbReference type="InterPro" id="IPR036974">
    <property type="entry name" value="PUA_sf"/>
</dbReference>
<dbReference type="Proteomes" id="UP001143364">
    <property type="component" value="Unassembled WGS sequence"/>
</dbReference>
<evidence type="ECO:0000256" key="1">
    <source>
        <dbReference type="ARBA" id="ARBA00000385"/>
    </source>
</evidence>
<evidence type="ECO:0000256" key="3">
    <source>
        <dbReference type="ARBA" id="ARBA00022694"/>
    </source>
</evidence>
<evidence type="ECO:0000313" key="10">
    <source>
        <dbReference type="Proteomes" id="UP001143364"/>
    </source>
</evidence>
<organism evidence="9 10">
    <name type="scientific">Methylopila jiangsuensis</name>
    <dbReference type="NCBI Taxonomy" id="586230"/>
    <lineage>
        <taxon>Bacteria</taxon>
        <taxon>Pseudomonadati</taxon>
        <taxon>Pseudomonadota</taxon>
        <taxon>Alphaproteobacteria</taxon>
        <taxon>Hyphomicrobiales</taxon>
        <taxon>Methylopilaceae</taxon>
        <taxon>Methylopila</taxon>
    </lineage>
</organism>
<feature type="active site" description="Nucleophile" evidence="5">
    <location>
        <position position="47"/>
    </location>
</feature>
<dbReference type="SUPFAM" id="SSF55120">
    <property type="entry name" value="Pseudouridine synthase"/>
    <property type="match status" value="1"/>
</dbReference>
<dbReference type="InterPro" id="IPR002501">
    <property type="entry name" value="PsdUridine_synth_N"/>
</dbReference>
<dbReference type="EC" id="5.4.99.25" evidence="5"/>
<dbReference type="Pfam" id="PF01509">
    <property type="entry name" value="TruB_N"/>
    <property type="match status" value="1"/>
</dbReference>
<keyword evidence="3 5" id="KW-0819">tRNA processing</keyword>
<reference evidence="9" key="1">
    <citation type="journal article" date="2014" name="Int. J. Syst. Evol. Microbiol.">
        <title>Complete genome sequence of Corynebacterium casei LMG S-19264T (=DSM 44701T), isolated from a smear-ripened cheese.</title>
        <authorList>
            <consortium name="US DOE Joint Genome Institute (JGI-PGF)"/>
            <person name="Walter F."/>
            <person name="Albersmeier A."/>
            <person name="Kalinowski J."/>
            <person name="Ruckert C."/>
        </authorList>
    </citation>
    <scope>NUCLEOTIDE SEQUENCE</scope>
    <source>
        <strain evidence="9">VKM B-2555</strain>
    </source>
</reference>
<dbReference type="PANTHER" id="PTHR13767">
    <property type="entry name" value="TRNA-PSEUDOURIDINE SYNTHASE"/>
    <property type="match status" value="1"/>
</dbReference>
<proteinExistence type="inferred from homology"/>
<dbReference type="Gene3D" id="2.30.130.10">
    <property type="entry name" value="PUA domain"/>
    <property type="match status" value="1"/>
</dbReference>
<dbReference type="InterPro" id="IPR032819">
    <property type="entry name" value="TruB_C"/>
</dbReference>
<sequence>MSRRKKGLDISGWLVLDKPVGVASTQAVSKCRWIYQAKKAGHAGTLDPLASGILPIAFGEATKTVPFVMDGRKIYRFEVTWGVETNTDDTEGEAVATSDVRPSQEAILALLPSFRGAIEQVPPQFSAIKIDGQRAYDLARDGEEVELAARTIEVHRLDLIEADADKAVFEAETGKGAYVRALARDMGRALGTRGHVTALRRTAVGGFTEDDAISLDELERLRQGAGGEQELAECLLPVETALDDIPALAVSQAEAARLLNGQPVLLRGRDAPTYQGSVSVTAGGALIALAEIDRGELHPRRIFHLDRA</sequence>
<gene>
    <name evidence="5 9" type="primary">truB</name>
    <name evidence="9" type="ORF">GCM10008171_26300</name>
</gene>
<evidence type="ECO:0000256" key="4">
    <source>
        <dbReference type="ARBA" id="ARBA00023235"/>
    </source>
</evidence>
<dbReference type="CDD" id="cd02573">
    <property type="entry name" value="PseudoU_synth_EcTruB"/>
    <property type="match status" value="1"/>
</dbReference>
<comment type="function">
    <text evidence="5">Responsible for synthesis of pseudouridine from uracil-55 in the psi GC loop of transfer RNAs.</text>
</comment>
<feature type="domain" description="tRNA pseudouridine synthase II TruB subfamily 1 C-terminal" evidence="7">
    <location>
        <begin position="246"/>
        <end position="302"/>
    </location>
</feature>
<dbReference type="NCBIfam" id="TIGR00431">
    <property type="entry name" value="TruB"/>
    <property type="match status" value="1"/>
</dbReference>
<dbReference type="EMBL" id="BSFK01000016">
    <property type="protein sequence ID" value="GLK77376.1"/>
    <property type="molecule type" value="Genomic_DNA"/>
</dbReference>
<name>A0A9W6JJ76_9HYPH</name>
<comment type="caution">
    <text evidence="9">The sequence shown here is derived from an EMBL/GenBank/DDBJ whole genome shotgun (WGS) entry which is preliminary data.</text>
</comment>
<evidence type="ECO:0000313" key="9">
    <source>
        <dbReference type="EMBL" id="GLK77376.1"/>
    </source>
</evidence>
<keyword evidence="10" id="KW-1185">Reference proteome</keyword>
<comment type="catalytic activity">
    <reaction evidence="1 5">
        <text>uridine(55) in tRNA = pseudouridine(55) in tRNA</text>
        <dbReference type="Rhea" id="RHEA:42532"/>
        <dbReference type="Rhea" id="RHEA-COMP:10101"/>
        <dbReference type="Rhea" id="RHEA-COMP:10102"/>
        <dbReference type="ChEBI" id="CHEBI:65314"/>
        <dbReference type="ChEBI" id="CHEBI:65315"/>
        <dbReference type="EC" id="5.4.99.25"/>
    </reaction>
</comment>
<dbReference type="InterPro" id="IPR014780">
    <property type="entry name" value="tRNA_psdUridine_synth_TruB"/>
</dbReference>
<evidence type="ECO:0000259" key="7">
    <source>
        <dbReference type="Pfam" id="PF09157"/>
    </source>
</evidence>
<feature type="domain" description="tRNA pseudouridylate synthase B C-terminal" evidence="8">
    <location>
        <begin position="180"/>
        <end position="242"/>
    </location>
</feature>